<keyword evidence="1" id="KW-0732">Signal</keyword>
<dbReference type="EMBL" id="JBHSKJ010000004">
    <property type="protein sequence ID" value="MFC5144624.1"/>
    <property type="molecule type" value="Genomic_DNA"/>
</dbReference>
<evidence type="ECO:0000256" key="1">
    <source>
        <dbReference type="SAM" id="SignalP"/>
    </source>
</evidence>
<organism evidence="2 3">
    <name type="scientific">Streptomyces aureoversilis</name>
    <dbReference type="NCBI Taxonomy" id="67277"/>
    <lineage>
        <taxon>Bacteria</taxon>
        <taxon>Bacillati</taxon>
        <taxon>Actinomycetota</taxon>
        <taxon>Actinomycetes</taxon>
        <taxon>Kitasatosporales</taxon>
        <taxon>Streptomycetaceae</taxon>
        <taxon>Streptomyces</taxon>
    </lineage>
</organism>
<comment type="caution">
    <text evidence="2">The sequence shown here is derived from an EMBL/GenBank/DDBJ whole genome shotgun (WGS) entry which is preliminary data.</text>
</comment>
<sequence>MTKIRSLLRAMLCAVFALLFAAVWTQSAHAYTWARGVTLYNGPGLCVQGDAGIDHARPNVFSGNLAYGNAYALTQGCGAGLTKPASQAGVQVHVFRWNGSEWQLCRSSDWKFGPTGQTGGDLGSPYGPSIVFDYGGSASCGPGSYGAQAHVMVWDGSQWREGHVWSGAETVP</sequence>
<evidence type="ECO:0008006" key="4">
    <source>
        <dbReference type="Google" id="ProtNLM"/>
    </source>
</evidence>
<keyword evidence="3" id="KW-1185">Reference proteome</keyword>
<protein>
    <recommendedName>
        <fullName evidence="4">Secreted protein</fullName>
    </recommendedName>
</protein>
<name>A0ABV9ZVV0_9ACTN</name>
<reference evidence="3" key="1">
    <citation type="journal article" date="2019" name="Int. J. Syst. Evol. Microbiol.">
        <title>The Global Catalogue of Microorganisms (GCM) 10K type strain sequencing project: providing services to taxonomists for standard genome sequencing and annotation.</title>
        <authorList>
            <consortium name="The Broad Institute Genomics Platform"/>
            <consortium name="The Broad Institute Genome Sequencing Center for Infectious Disease"/>
            <person name="Wu L."/>
            <person name="Ma J."/>
        </authorList>
    </citation>
    <scope>NUCLEOTIDE SEQUENCE [LARGE SCALE GENOMIC DNA]</scope>
    <source>
        <strain evidence="3">CGMCC 4.1641</strain>
    </source>
</reference>
<feature type="chain" id="PRO_5045496108" description="Secreted protein" evidence="1">
    <location>
        <begin position="31"/>
        <end position="172"/>
    </location>
</feature>
<feature type="signal peptide" evidence="1">
    <location>
        <begin position="1"/>
        <end position="30"/>
    </location>
</feature>
<dbReference type="RefSeq" id="WP_382038598.1">
    <property type="nucleotide sequence ID" value="NZ_JBHSKJ010000004.1"/>
</dbReference>
<dbReference type="Proteomes" id="UP001596222">
    <property type="component" value="Unassembled WGS sequence"/>
</dbReference>
<gene>
    <name evidence="2" type="ORF">ACFPP6_08030</name>
</gene>
<accession>A0ABV9ZVV0</accession>
<evidence type="ECO:0000313" key="3">
    <source>
        <dbReference type="Proteomes" id="UP001596222"/>
    </source>
</evidence>
<proteinExistence type="predicted"/>
<evidence type="ECO:0000313" key="2">
    <source>
        <dbReference type="EMBL" id="MFC5144624.1"/>
    </source>
</evidence>